<feature type="active site" evidence="4">
    <location>
        <position position="173"/>
    </location>
</feature>
<evidence type="ECO:0000259" key="6">
    <source>
        <dbReference type="Pfam" id="PF14833"/>
    </source>
</evidence>
<accession>G7GMG3</accession>
<dbReference type="Gene3D" id="3.40.50.720">
    <property type="entry name" value="NAD(P)-binding Rossmann-like Domain"/>
    <property type="match status" value="1"/>
</dbReference>
<gene>
    <name evidence="7" type="ORF">GOAMR_21_00390</name>
</gene>
<sequence length="271" mass="27714">MTMSEVIGFVGAGQMGEPMVQRLVAAGKQVVLYARRPEVREKLGAEGATIVDSVAEAAARADVLILCLFSDVQLAEIAEGPDGFMANMKPGGVVVSHTTGNVSTLQRLVDQYPDGPAIVDGPISGSAKDIANGVLTVLLGGPETAVKPAEAVVAAYSKEVIRTGELGTALNLKLVNNILFAANAQLAAAAVELGAKLGIEQEDLLNALQHCSGRSYALGAVKGTGGPERFTKAAGPFLRKDVKAAALAAADSGVDVGWLKDVVDGGPLDLS</sequence>
<dbReference type="InterPro" id="IPR029154">
    <property type="entry name" value="HIBADH-like_NADP-bd"/>
</dbReference>
<dbReference type="EMBL" id="BAED01000021">
    <property type="protein sequence ID" value="GAB04788.1"/>
    <property type="molecule type" value="Genomic_DNA"/>
</dbReference>
<dbReference type="GO" id="GO:0051287">
    <property type="term" value="F:NAD binding"/>
    <property type="evidence" value="ECO:0007669"/>
    <property type="project" value="InterPro"/>
</dbReference>
<dbReference type="PIRSF" id="PIRSF000103">
    <property type="entry name" value="HIBADH"/>
    <property type="match status" value="1"/>
</dbReference>
<dbReference type="Gene3D" id="1.10.1040.10">
    <property type="entry name" value="N-(1-d-carboxylethyl)-l-norvaline Dehydrogenase, domain 2"/>
    <property type="match status" value="1"/>
</dbReference>
<reference evidence="7 8" key="1">
    <citation type="submission" date="2011-11" db="EMBL/GenBank/DDBJ databases">
        <title>Whole genome shotgun sequence of Gordonia amarae NBRC 15530.</title>
        <authorList>
            <person name="Takarada H."/>
            <person name="Hosoyama A."/>
            <person name="Tsuchikane K."/>
            <person name="Katsumata H."/>
            <person name="Yamazaki S."/>
            <person name="Fujita N."/>
        </authorList>
    </citation>
    <scope>NUCLEOTIDE SEQUENCE [LARGE SCALE GENOMIC DNA]</scope>
    <source>
        <strain evidence="7 8">NBRC 15530</strain>
    </source>
</reference>
<dbReference type="eggNOG" id="COG2084">
    <property type="taxonomic scope" value="Bacteria"/>
</dbReference>
<dbReference type="PANTHER" id="PTHR43060:SF15">
    <property type="entry name" value="3-HYDROXYISOBUTYRATE DEHYDROGENASE-LIKE 1, MITOCHONDRIAL-RELATED"/>
    <property type="match status" value="1"/>
</dbReference>
<keyword evidence="3" id="KW-0520">NAD</keyword>
<dbReference type="Pfam" id="PF03446">
    <property type="entry name" value="NAD_binding_2"/>
    <property type="match status" value="1"/>
</dbReference>
<dbReference type="InterPro" id="IPR006115">
    <property type="entry name" value="6PGDH_NADP-bd"/>
</dbReference>
<comment type="caution">
    <text evidence="7">The sequence shown here is derived from an EMBL/GenBank/DDBJ whole genome shotgun (WGS) entry which is preliminary data.</text>
</comment>
<evidence type="ECO:0000256" key="1">
    <source>
        <dbReference type="ARBA" id="ARBA00009080"/>
    </source>
</evidence>
<dbReference type="InterPro" id="IPR008927">
    <property type="entry name" value="6-PGluconate_DH-like_C_sf"/>
</dbReference>
<dbReference type="Proteomes" id="UP000006023">
    <property type="component" value="Unassembled WGS sequence"/>
</dbReference>
<dbReference type="GO" id="GO:0016491">
    <property type="term" value="F:oxidoreductase activity"/>
    <property type="evidence" value="ECO:0007669"/>
    <property type="project" value="UniProtKB-KW"/>
</dbReference>
<comment type="similarity">
    <text evidence="1">Belongs to the HIBADH-related family.</text>
</comment>
<evidence type="ECO:0000256" key="4">
    <source>
        <dbReference type="PIRSR" id="PIRSR000103-1"/>
    </source>
</evidence>
<feature type="domain" description="6-phosphogluconate dehydrogenase NADP-binding" evidence="5">
    <location>
        <begin position="7"/>
        <end position="162"/>
    </location>
</feature>
<dbReference type="PANTHER" id="PTHR43060">
    <property type="entry name" value="3-HYDROXYISOBUTYRATE DEHYDROGENASE-LIKE 1, MITOCHONDRIAL-RELATED"/>
    <property type="match status" value="1"/>
</dbReference>
<evidence type="ECO:0000313" key="8">
    <source>
        <dbReference type="Proteomes" id="UP000006023"/>
    </source>
</evidence>
<evidence type="ECO:0000256" key="3">
    <source>
        <dbReference type="ARBA" id="ARBA00023027"/>
    </source>
</evidence>
<name>G7GMG3_9ACTN</name>
<dbReference type="InterPro" id="IPR015815">
    <property type="entry name" value="HIBADH-related"/>
</dbReference>
<dbReference type="SUPFAM" id="SSF51735">
    <property type="entry name" value="NAD(P)-binding Rossmann-fold domains"/>
    <property type="match status" value="1"/>
</dbReference>
<organism evidence="7 8">
    <name type="scientific">Gordonia amarae NBRC 15530</name>
    <dbReference type="NCBI Taxonomy" id="1075090"/>
    <lineage>
        <taxon>Bacteria</taxon>
        <taxon>Bacillati</taxon>
        <taxon>Actinomycetota</taxon>
        <taxon>Actinomycetes</taxon>
        <taxon>Mycobacteriales</taxon>
        <taxon>Gordoniaceae</taxon>
        <taxon>Gordonia</taxon>
    </lineage>
</organism>
<dbReference type="AlphaFoldDB" id="G7GMG3"/>
<protein>
    <submittedName>
        <fullName evidence="7">Putative oxidoreductase</fullName>
    </submittedName>
</protein>
<evidence type="ECO:0000256" key="2">
    <source>
        <dbReference type="ARBA" id="ARBA00023002"/>
    </source>
</evidence>
<keyword evidence="8" id="KW-1185">Reference proteome</keyword>
<proteinExistence type="inferred from homology"/>
<dbReference type="SUPFAM" id="SSF48179">
    <property type="entry name" value="6-phosphogluconate dehydrogenase C-terminal domain-like"/>
    <property type="match status" value="1"/>
</dbReference>
<feature type="domain" description="3-hydroxyisobutyrate dehydrogenase-like NAD-binding" evidence="6">
    <location>
        <begin position="167"/>
        <end position="256"/>
    </location>
</feature>
<keyword evidence="2" id="KW-0560">Oxidoreductase</keyword>
<evidence type="ECO:0000259" key="5">
    <source>
        <dbReference type="Pfam" id="PF03446"/>
    </source>
</evidence>
<evidence type="ECO:0000313" key="7">
    <source>
        <dbReference type="EMBL" id="GAB04788.1"/>
    </source>
</evidence>
<dbReference type="Pfam" id="PF14833">
    <property type="entry name" value="NAD_binding_11"/>
    <property type="match status" value="1"/>
</dbReference>
<dbReference type="STRING" id="1075090.GOAMR_21_00390"/>
<dbReference type="InterPro" id="IPR036291">
    <property type="entry name" value="NAD(P)-bd_dom_sf"/>
</dbReference>
<dbReference type="InterPro" id="IPR013328">
    <property type="entry name" value="6PGD_dom2"/>
</dbReference>
<dbReference type="GO" id="GO:0050661">
    <property type="term" value="F:NADP binding"/>
    <property type="evidence" value="ECO:0007669"/>
    <property type="project" value="InterPro"/>
</dbReference>